<dbReference type="InterPro" id="IPR004113">
    <property type="entry name" value="FAD-bd_oxidored_4_C"/>
</dbReference>
<evidence type="ECO:0000256" key="7">
    <source>
        <dbReference type="ARBA" id="ARBA00051436"/>
    </source>
</evidence>
<dbReference type="Pfam" id="PF02913">
    <property type="entry name" value="FAD-oxidase_C"/>
    <property type="match status" value="1"/>
</dbReference>
<dbReference type="GO" id="GO:0005739">
    <property type="term" value="C:mitochondrion"/>
    <property type="evidence" value="ECO:0007669"/>
    <property type="project" value="TreeGrafter"/>
</dbReference>
<dbReference type="Gene3D" id="3.30.465.10">
    <property type="match status" value="1"/>
</dbReference>
<evidence type="ECO:0000256" key="6">
    <source>
        <dbReference type="ARBA" id="ARBA00038897"/>
    </source>
</evidence>
<dbReference type="SUPFAM" id="SSF55103">
    <property type="entry name" value="FAD-linked oxidases, C-terminal domain"/>
    <property type="match status" value="1"/>
</dbReference>
<name>A0A507D449_9FUNG</name>
<keyword evidence="4" id="KW-0274">FAD</keyword>
<dbReference type="FunFam" id="3.30.43.10:FF:000002">
    <property type="entry name" value="D-2-hydroxyglutarate dehydrogenase, mitochondrial"/>
    <property type="match status" value="1"/>
</dbReference>
<dbReference type="GO" id="GO:0071949">
    <property type="term" value="F:FAD binding"/>
    <property type="evidence" value="ECO:0007669"/>
    <property type="project" value="InterPro"/>
</dbReference>
<dbReference type="InterPro" id="IPR016167">
    <property type="entry name" value="FAD-bd_PCMH_sub1"/>
</dbReference>
<organism evidence="9 10">
    <name type="scientific">Chytriomyces confervae</name>
    <dbReference type="NCBI Taxonomy" id="246404"/>
    <lineage>
        <taxon>Eukaryota</taxon>
        <taxon>Fungi</taxon>
        <taxon>Fungi incertae sedis</taxon>
        <taxon>Chytridiomycota</taxon>
        <taxon>Chytridiomycota incertae sedis</taxon>
        <taxon>Chytridiomycetes</taxon>
        <taxon>Chytridiales</taxon>
        <taxon>Chytriomycetaceae</taxon>
        <taxon>Chytriomyces</taxon>
    </lineage>
</organism>
<dbReference type="InterPro" id="IPR036318">
    <property type="entry name" value="FAD-bd_PCMH-like_sf"/>
</dbReference>
<evidence type="ECO:0000256" key="3">
    <source>
        <dbReference type="ARBA" id="ARBA00022630"/>
    </source>
</evidence>
<evidence type="ECO:0000313" key="9">
    <source>
        <dbReference type="EMBL" id="TPX46038.1"/>
    </source>
</evidence>
<gene>
    <name evidence="9" type="ORF">CcCBS67573_g10338</name>
</gene>
<dbReference type="InterPro" id="IPR016166">
    <property type="entry name" value="FAD-bd_PCMH"/>
</dbReference>
<dbReference type="EMBL" id="QEAP01001386">
    <property type="protein sequence ID" value="TPX46038.1"/>
    <property type="molecule type" value="Genomic_DNA"/>
</dbReference>
<dbReference type="Gene3D" id="3.30.70.2740">
    <property type="match status" value="1"/>
</dbReference>
<keyword evidence="10" id="KW-1185">Reference proteome</keyword>
<dbReference type="PANTHER" id="PTHR43716">
    <property type="entry name" value="D-2-HYDROXYGLUTARATE DEHYDROGENASE, MITOCHONDRIAL"/>
    <property type="match status" value="1"/>
</dbReference>
<dbReference type="OrthoDB" id="5332616at2759"/>
<dbReference type="Pfam" id="PF01565">
    <property type="entry name" value="FAD_binding_4"/>
    <property type="match status" value="1"/>
</dbReference>
<accession>A0A507D449</accession>
<evidence type="ECO:0000259" key="8">
    <source>
        <dbReference type="PROSITE" id="PS51387"/>
    </source>
</evidence>
<feature type="domain" description="FAD-binding PCMH-type" evidence="8">
    <location>
        <begin position="160"/>
        <end position="339"/>
    </location>
</feature>
<dbReference type="InterPro" id="IPR016171">
    <property type="entry name" value="Vanillyl_alc_oxidase_C-sub2"/>
</dbReference>
<reference evidence="9 10" key="1">
    <citation type="journal article" date="2019" name="Sci. Rep.">
        <title>Comparative genomics of chytrid fungi reveal insights into the obligate biotrophic and pathogenic lifestyle of Synchytrium endobioticum.</title>
        <authorList>
            <person name="van de Vossenberg B.T.L.H."/>
            <person name="Warris S."/>
            <person name="Nguyen H.D.T."/>
            <person name="van Gent-Pelzer M.P.E."/>
            <person name="Joly D.L."/>
            <person name="van de Geest H.C."/>
            <person name="Bonants P.J.M."/>
            <person name="Smith D.S."/>
            <person name="Levesque C.A."/>
            <person name="van der Lee T.A.J."/>
        </authorList>
    </citation>
    <scope>NUCLEOTIDE SEQUENCE [LARGE SCALE GENOMIC DNA]</scope>
    <source>
        <strain evidence="9 10">CBS 675.73</strain>
    </source>
</reference>
<dbReference type="FunFam" id="3.30.70.2190:FF:000001">
    <property type="entry name" value="D-2-hydroxyglutarate dehydrogenase mitochondrial"/>
    <property type="match status" value="1"/>
</dbReference>
<evidence type="ECO:0000256" key="4">
    <source>
        <dbReference type="ARBA" id="ARBA00022827"/>
    </source>
</evidence>
<keyword evidence="3" id="KW-0285">Flavoprotein</keyword>
<dbReference type="Gene3D" id="3.30.70.2190">
    <property type="match status" value="1"/>
</dbReference>
<dbReference type="STRING" id="246404.A0A507D449"/>
<dbReference type="FunFam" id="3.30.70.2740:FF:000002">
    <property type="entry name" value="D-2-hydroxyglutarate dehydrogenase mitochondrial"/>
    <property type="match status" value="1"/>
</dbReference>
<dbReference type="FunFam" id="3.30.465.10:FF:000001">
    <property type="entry name" value="D-2-hydroxyglutarate dehydrogenase, mitochondrial"/>
    <property type="match status" value="1"/>
</dbReference>
<evidence type="ECO:0000256" key="2">
    <source>
        <dbReference type="ARBA" id="ARBA00008000"/>
    </source>
</evidence>
<dbReference type="EC" id="1.1.2.4" evidence="6"/>
<comment type="caution">
    <text evidence="9">The sequence shown here is derived from an EMBL/GenBank/DDBJ whole genome shotgun (WGS) entry which is preliminary data.</text>
</comment>
<comment type="catalytic activity">
    <reaction evidence="7">
        <text>(R)-lactate + 2 Fe(III)-[cytochrome c] = 2 Fe(II)-[cytochrome c] + pyruvate + 2 H(+)</text>
        <dbReference type="Rhea" id="RHEA:13521"/>
        <dbReference type="Rhea" id="RHEA-COMP:10350"/>
        <dbReference type="Rhea" id="RHEA-COMP:14399"/>
        <dbReference type="ChEBI" id="CHEBI:15361"/>
        <dbReference type="ChEBI" id="CHEBI:15378"/>
        <dbReference type="ChEBI" id="CHEBI:16004"/>
        <dbReference type="ChEBI" id="CHEBI:29033"/>
        <dbReference type="ChEBI" id="CHEBI:29034"/>
        <dbReference type="EC" id="1.1.2.4"/>
    </reaction>
</comment>
<dbReference type="SUPFAM" id="SSF56176">
    <property type="entry name" value="FAD-binding/transporter-associated domain-like"/>
    <property type="match status" value="1"/>
</dbReference>
<dbReference type="Proteomes" id="UP000320333">
    <property type="component" value="Unassembled WGS sequence"/>
</dbReference>
<dbReference type="InterPro" id="IPR051264">
    <property type="entry name" value="FAD-oxidored/transferase_4"/>
</dbReference>
<protein>
    <recommendedName>
        <fullName evidence="6">D-lactate dehydrogenase (cytochrome)</fullName>
        <ecNumber evidence="6">1.1.2.4</ecNumber>
    </recommendedName>
</protein>
<dbReference type="GO" id="GO:0004458">
    <property type="term" value="F:D-lactate dehydrogenase (cytochrome) activity"/>
    <property type="evidence" value="ECO:0007669"/>
    <property type="project" value="UniProtKB-EC"/>
</dbReference>
<dbReference type="PROSITE" id="PS51387">
    <property type="entry name" value="FAD_PCMH"/>
    <property type="match status" value="1"/>
</dbReference>
<comment type="cofactor">
    <cofactor evidence="1">
        <name>FAD</name>
        <dbReference type="ChEBI" id="CHEBI:57692"/>
    </cofactor>
</comment>
<dbReference type="PANTHER" id="PTHR43716:SF1">
    <property type="entry name" value="D-2-HYDROXYGLUTARATE DEHYDROGENASE, MITOCHONDRIAL"/>
    <property type="match status" value="1"/>
</dbReference>
<dbReference type="InterPro" id="IPR016164">
    <property type="entry name" value="FAD-linked_Oxase-like_C"/>
</dbReference>
<dbReference type="AlphaFoldDB" id="A0A507D449"/>
<evidence type="ECO:0000256" key="1">
    <source>
        <dbReference type="ARBA" id="ARBA00001974"/>
    </source>
</evidence>
<proteinExistence type="inferred from homology"/>
<sequence>MRVSKQGLGPCKAKSDTGHFGHFGSEDRPKLYLNSHSTTCAQVGKTAYRDSCRLKQLEGFGTEAQSRCLHRYICSQTHEQWSLQNVSALLKAEKTQRRFFAAKAIPLTGERLGLKRQAQFAQLTPDDLAVFRGILNGSATSVLTDAADVAAYNEDWMRKYKGASQLVLKPKTVEQVSAILSHAHSRSLAVVTQGGNTGLVGGSVPVFDEIVLSTSSMNQIQHFDETAGILTCQAGCVLEVLDKWLAERGYAMPLDLGAKGTCQIGGNVATNAGGLRLLRYGSLHGTVLSMEVVKADGTIMKLGQPLRKDNTGYDLKHLFIGSEGTLGVITSVSILTPRKPTAVNVAVLALNNFEAVQSAFKLARTNLTEVLSAFEFWDGACANLVLKHVPNTRNPFDSDTPSPFYVLIETSGSNAEHDTEKLGNYLDMLFEQGIATDGVLAESDTQKAQLWNFRESIPEACSKDGAGGNLKYDISVPVEHIYDIVPVMRSRLEAKGLYDPVDAAGTKREGRVVGFGHFGDGNLHLNITGAAWDKDVEDTVEPFVYEWVQNNNGSISAEHGLGVMKAPYIGYSKSPEAIQAMREIKKIWDPKGILNPYKFLPQQE</sequence>
<dbReference type="InterPro" id="IPR006094">
    <property type="entry name" value="Oxid_FAD_bind_N"/>
</dbReference>
<dbReference type="FunFam" id="1.10.45.10:FF:000001">
    <property type="entry name" value="D-lactate dehydrogenase mitochondrial"/>
    <property type="match status" value="1"/>
</dbReference>
<dbReference type="InterPro" id="IPR016169">
    <property type="entry name" value="FAD-bd_PCMH_sub2"/>
</dbReference>
<comment type="similarity">
    <text evidence="2">Belongs to the FAD-binding oxidoreductase/transferase type 4 family.</text>
</comment>
<dbReference type="Gene3D" id="1.10.45.10">
    <property type="entry name" value="Vanillyl-alcohol Oxidase, Chain A, domain 4"/>
    <property type="match status" value="1"/>
</dbReference>
<evidence type="ECO:0000313" key="10">
    <source>
        <dbReference type="Proteomes" id="UP000320333"/>
    </source>
</evidence>
<dbReference type="Gene3D" id="3.30.43.10">
    <property type="entry name" value="Uridine Diphospho-n-acetylenolpyruvylglucosamine Reductase, domain 2"/>
    <property type="match status" value="1"/>
</dbReference>
<evidence type="ECO:0000256" key="5">
    <source>
        <dbReference type="ARBA" id="ARBA00023002"/>
    </source>
</evidence>
<keyword evidence="5" id="KW-0560">Oxidoreductase</keyword>